<evidence type="ECO:0000256" key="1">
    <source>
        <dbReference type="ARBA" id="ARBA00004141"/>
    </source>
</evidence>
<sequence>MTSSVTGYIEHPTKGVSAVFAVLFAVSGILHTWQIIKYKSWPYMWVVPPACIIFIAGFVCREYAAHHPGSDVYSAMQGLLYSAVPILSTTLYMYLPQLLPFCSALRPETLFAILISLTFSTLITLTAQGVASFFSSDSTSGTIKAGLALLKASLIIQLVFLVVVVLTVLVSRNRAQARGILQLDSELSNIYNFLGLFVLLLIRDIFRTVQIFMPSDSTVWTQEVFFWVFDAVPMLAYTVLLNFLHPGQHLSDAMQEERRAAAASPPPEPFDDVEVGAGGRMTKATAIKLRPFSREKNNTKTQLSTSYLLHDMKNLAIVAALAAGSNAHALAPRGPPGCCFKLTASGGTSGPVGQLSDGQNRIGGGLSPITYCIDKDGEIADSSDRPCILIPPTSQLQCDKGAIGTPGFSISPSGEFKFNGNTDFLACQSGEHGQFNIYTSPPPKDVSGCVDITLEADGCKALPPPPPPSSTGAPSPPPAVTSVKVVTVTETVCGAQPTGPPPSIQSSCPTTLTEGNFEFPHLIIPVDSSKPDTAFGTQYNGQVSSTVSTIFNFNIPPSDAGKTCTLVFLFPEKSQLQTSSFNFTGDGRVDFAQMNAPATEKTTFHTIPSIKTDFHVSTLAPGTSYVIASFPCPAGETIAFDMENSGTTDLTWFEDFNPSP</sequence>
<evidence type="ECO:0000256" key="6">
    <source>
        <dbReference type="SAM" id="Phobius"/>
    </source>
</evidence>
<evidence type="ECO:0000259" key="8">
    <source>
        <dbReference type="Pfam" id="PF22799"/>
    </source>
</evidence>
<gene>
    <name evidence="9" type="ORF">TRUGW13939_11904</name>
</gene>
<dbReference type="PANTHER" id="PTHR39613">
    <property type="entry name" value="ANCHORED CELL WALL PROTEIN, PUTATIVE (AFU_ORTHOLOGUE AFUA_4G08960)-RELATED"/>
    <property type="match status" value="1"/>
</dbReference>
<feature type="compositionally biased region" description="Pro residues" evidence="5">
    <location>
        <begin position="462"/>
        <end position="479"/>
    </location>
</feature>
<keyword evidence="10" id="KW-1185">Reference proteome</keyword>
<feature type="transmembrane region" description="Helical" evidence="6">
    <location>
        <begin position="40"/>
        <end position="59"/>
    </location>
</feature>
<dbReference type="GO" id="GO:0016020">
    <property type="term" value="C:membrane"/>
    <property type="evidence" value="ECO:0007669"/>
    <property type="project" value="UniProtKB-SubCell"/>
</dbReference>
<evidence type="ECO:0000313" key="9">
    <source>
        <dbReference type="EMBL" id="QKX64728.1"/>
    </source>
</evidence>
<dbReference type="Pfam" id="PF22799">
    <property type="entry name" value="PIR1-like_C"/>
    <property type="match status" value="1"/>
</dbReference>
<feature type="region of interest" description="Disordered" evidence="5">
    <location>
        <begin position="460"/>
        <end position="480"/>
    </location>
</feature>
<feature type="transmembrane region" description="Helical" evidence="6">
    <location>
        <begin position="79"/>
        <end position="99"/>
    </location>
</feature>
<dbReference type="KEGG" id="trg:TRUGW13939_11904"/>
<name>A0A7H8RFA6_TALRU</name>
<evidence type="ECO:0000256" key="3">
    <source>
        <dbReference type="ARBA" id="ARBA00022989"/>
    </source>
</evidence>
<reference evidence="10" key="1">
    <citation type="submission" date="2020-06" db="EMBL/GenBank/DDBJ databases">
        <title>A chromosome-scale genome assembly of Talaromyces rugulosus W13939.</title>
        <authorList>
            <person name="Wang B."/>
            <person name="Guo L."/>
            <person name="Ye K."/>
            <person name="Wang L."/>
        </authorList>
    </citation>
    <scope>NUCLEOTIDE SEQUENCE [LARGE SCALE GENOMIC DNA]</scope>
    <source>
        <strain evidence="10">W13939</strain>
    </source>
</reference>
<dbReference type="InterPro" id="IPR018620">
    <property type="entry name" value="Ubiquitin3-bd_protein_But2_C"/>
</dbReference>
<feature type="transmembrane region" description="Helical" evidence="6">
    <location>
        <begin position="15"/>
        <end position="33"/>
    </location>
</feature>
<dbReference type="Proteomes" id="UP000509510">
    <property type="component" value="Chromosome VI"/>
</dbReference>
<dbReference type="AlphaFoldDB" id="A0A7H8RFA6"/>
<keyword evidence="2 6" id="KW-0812">Transmembrane</keyword>
<feature type="transmembrane region" description="Helical" evidence="6">
    <location>
        <begin position="190"/>
        <end position="212"/>
    </location>
</feature>
<feature type="transmembrane region" description="Helical" evidence="6">
    <location>
        <begin position="111"/>
        <end position="134"/>
    </location>
</feature>
<keyword evidence="4 6" id="KW-0472">Membrane</keyword>
<evidence type="ECO:0000313" key="10">
    <source>
        <dbReference type="Proteomes" id="UP000509510"/>
    </source>
</evidence>
<dbReference type="GeneID" id="55999380"/>
<feature type="transmembrane region" description="Helical" evidence="6">
    <location>
        <begin position="146"/>
        <end position="170"/>
    </location>
</feature>
<dbReference type="RefSeq" id="XP_035350901.1">
    <property type="nucleotide sequence ID" value="XM_035495008.1"/>
</dbReference>
<feature type="domain" description="Ubiquitin 3 binding protein But2 C-terminal" evidence="7">
    <location>
        <begin position="518"/>
        <end position="658"/>
    </location>
</feature>
<accession>A0A7H8RFA6</accession>
<evidence type="ECO:0000256" key="5">
    <source>
        <dbReference type="SAM" id="MobiDB-lite"/>
    </source>
</evidence>
<dbReference type="OrthoDB" id="4657524at2759"/>
<dbReference type="InterPro" id="IPR054508">
    <property type="entry name" value="PIR1-like_C"/>
</dbReference>
<dbReference type="PANTHER" id="PTHR39613:SF1">
    <property type="entry name" value="ANCHORED CELL WALL PROTEIN, PUTATIVE (AFU_ORTHOLOGUE AFUA_4G08960)-RELATED"/>
    <property type="match status" value="1"/>
</dbReference>
<feature type="region of interest" description="Disordered" evidence="5">
    <location>
        <begin position="254"/>
        <end position="275"/>
    </location>
</feature>
<evidence type="ECO:0000259" key="7">
    <source>
        <dbReference type="Pfam" id="PF09792"/>
    </source>
</evidence>
<feature type="domain" description="Cell wall mannoprotein PIR1-like C-terminal" evidence="8">
    <location>
        <begin position="377"/>
        <end position="441"/>
    </location>
</feature>
<proteinExistence type="predicted"/>
<comment type="subcellular location">
    <subcellularLocation>
        <location evidence="1">Membrane</location>
        <topology evidence="1">Multi-pass membrane protein</topology>
    </subcellularLocation>
</comment>
<organism evidence="9 10">
    <name type="scientific">Talaromyces rugulosus</name>
    <name type="common">Penicillium rugulosum</name>
    <dbReference type="NCBI Taxonomy" id="121627"/>
    <lineage>
        <taxon>Eukaryota</taxon>
        <taxon>Fungi</taxon>
        <taxon>Dikarya</taxon>
        <taxon>Ascomycota</taxon>
        <taxon>Pezizomycotina</taxon>
        <taxon>Eurotiomycetes</taxon>
        <taxon>Eurotiomycetidae</taxon>
        <taxon>Eurotiales</taxon>
        <taxon>Trichocomaceae</taxon>
        <taxon>Talaromyces</taxon>
        <taxon>Talaromyces sect. Islandici</taxon>
    </lineage>
</organism>
<evidence type="ECO:0000256" key="2">
    <source>
        <dbReference type="ARBA" id="ARBA00022692"/>
    </source>
</evidence>
<dbReference type="Pfam" id="PF04479">
    <property type="entry name" value="RTA1"/>
    <property type="match status" value="1"/>
</dbReference>
<dbReference type="Pfam" id="PF09792">
    <property type="entry name" value="But2"/>
    <property type="match status" value="1"/>
</dbReference>
<evidence type="ECO:0000256" key="4">
    <source>
        <dbReference type="ARBA" id="ARBA00023136"/>
    </source>
</evidence>
<dbReference type="EMBL" id="CP055903">
    <property type="protein sequence ID" value="QKX64728.1"/>
    <property type="molecule type" value="Genomic_DNA"/>
</dbReference>
<keyword evidence="3 6" id="KW-1133">Transmembrane helix</keyword>
<dbReference type="InterPro" id="IPR007568">
    <property type="entry name" value="RTA1"/>
</dbReference>
<protein>
    <submittedName>
        <fullName evidence="9">Uncharacterized protein</fullName>
    </submittedName>
</protein>